<protein>
    <recommendedName>
        <fullName evidence="2">Putative zinc-finger domain-containing protein</fullName>
    </recommendedName>
</protein>
<dbReference type="Pfam" id="PF13490">
    <property type="entry name" value="zf-HC2"/>
    <property type="match status" value="1"/>
</dbReference>
<organism evidence="3 4">
    <name type="scientific">Hyalangium minutum</name>
    <dbReference type="NCBI Taxonomy" id="394096"/>
    <lineage>
        <taxon>Bacteria</taxon>
        <taxon>Pseudomonadati</taxon>
        <taxon>Myxococcota</taxon>
        <taxon>Myxococcia</taxon>
        <taxon>Myxococcales</taxon>
        <taxon>Cystobacterineae</taxon>
        <taxon>Archangiaceae</taxon>
        <taxon>Hyalangium</taxon>
    </lineage>
</organism>
<feature type="transmembrane region" description="Helical" evidence="1">
    <location>
        <begin position="108"/>
        <end position="127"/>
    </location>
</feature>
<comment type="caution">
    <text evidence="3">The sequence shown here is derived from an EMBL/GenBank/DDBJ whole genome shotgun (WGS) entry which is preliminary data.</text>
</comment>
<dbReference type="RefSeq" id="WP_044182481.1">
    <property type="nucleotide sequence ID" value="NZ_JMCB01000002.1"/>
</dbReference>
<dbReference type="OrthoDB" id="5526017at2"/>
<dbReference type="InterPro" id="IPR041916">
    <property type="entry name" value="Anti_sigma_zinc_sf"/>
</dbReference>
<dbReference type="Gene3D" id="1.25.40.10">
    <property type="entry name" value="Tetratricopeptide repeat domain"/>
    <property type="match status" value="1"/>
</dbReference>
<accession>A0A085WTL9</accession>
<dbReference type="Gene3D" id="1.10.10.1320">
    <property type="entry name" value="Anti-sigma factor, zinc-finger domain"/>
    <property type="match status" value="1"/>
</dbReference>
<dbReference type="InterPro" id="IPR027383">
    <property type="entry name" value="Znf_put"/>
</dbReference>
<evidence type="ECO:0000313" key="3">
    <source>
        <dbReference type="EMBL" id="KFE71032.1"/>
    </source>
</evidence>
<keyword evidence="4" id="KW-1185">Reference proteome</keyword>
<reference evidence="3 4" key="1">
    <citation type="submission" date="2014-04" db="EMBL/GenBank/DDBJ databases">
        <title>Genome assembly of Hyalangium minutum DSM 14724.</title>
        <authorList>
            <person name="Sharma G."/>
            <person name="Subramanian S."/>
        </authorList>
    </citation>
    <scope>NUCLEOTIDE SEQUENCE [LARGE SCALE GENOMIC DNA]</scope>
    <source>
        <strain evidence="3 4">DSM 14724</strain>
    </source>
</reference>
<sequence>MSGMGDMGEDIHDLVHAFADGELEPSEAEAFREHLGTCEQCQAELDDILQLQALSGRLASMEAKQAPAPETVAPPVERARPVEAARKTEEAAASSRAFRPAWSRRRRVGLSVVLGGALAAAFALAVLRTPGLEGGNTPETLALAPTRSTEARLSYGGASGWRPYGVKRSGNERPVERVPLETQAKLEKKSDLHGLATTFLLQGEKDQAAEYLGKLSSSPDVDSDRAVVALSKGALEEALSLLEGVLEKAPNHAPALWNRGLVLRELGLDLLAAESFGKVAALNEPGWSDEARERKAQLERQGQERHNRWKAVWDAGNRMVADGTLLTDSQVRDAPPMARRSLYLAAWTAPTAERVLALRPVAQALDAHYGGRVLETYLERTAKRDFATRAPLAATFSQGLEGKLDATAGEAFIRQLQASGEQDILLGALSLLGMLPARVDLYEAAARSLGDPWFLMSAQLQRAQAQLAARELGQAEATLRTALPECEQQHLDSRCAELEQMLVELYTLDHRLSEAGELARKGLTRAQQMNEAGLEVRFLQNLEQIARFQKGLALARAYLQESALREPDSCPTQIHVHACRCWPLCVP</sequence>
<dbReference type="SUPFAM" id="SSF48452">
    <property type="entry name" value="TPR-like"/>
    <property type="match status" value="1"/>
</dbReference>
<keyword evidence="1" id="KW-0472">Membrane</keyword>
<keyword evidence="1" id="KW-1133">Transmembrane helix</keyword>
<dbReference type="Proteomes" id="UP000028725">
    <property type="component" value="Unassembled WGS sequence"/>
</dbReference>
<feature type="domain" description="Putative zinc-finger" evidence="2">
    <location>
        <begin position="9"/>
        <end position="42"/>
    </location>
</feature>
<evidence type="ECO:0000313" key="4">
    <source>
        <dbReference type="Proteomes" id="UP000028725"/>
    </source>
</evidence>
<name>A0A085WTL9_9BACT</name>
<dbReference type="AlphaFoldDB" id="A0A085WTL9"/>
<evidence type="ECO:0000259" key="2">
    <source>
        <dbReference type="Pfam" id="PF13490"/>
    </source>
</evidence>
<evidence type="ECO:0000256" key="1">
    <source>
        <dbReference type="SAM" id="Phobius"/>
    </source>
</evidence>
<dbReference type="STRING" id="394096.DB31_3162"/>
<keyword evidence="1" id="KW-0812">Transmembrane</keyword>
<proteinExistence type="predicted"/>
<dbReference type="EMBL" id="JMCB01000002">
    <property type="protein sequence ID" value="KFE71032.1"/>
    <property type="molecule type" value="Genomic_DNA"/>
</dbReference>
<gene>
    <name evidence="3" type="ORF">DB31_3162</name>
</gene>
<dbReference type="InterPro" id="IPR011990">
    <property type="entry name" value="TPR-like_helical_dom_sf"/>
</dbReference>